<dbReference type="PROSITE" id="PS50937">
    <property type="entry name" value="HTH_MERR_2"/>
    <property type="match status" value="1"/>
</dbReference>
<dbReference type="Pfam" id="PF00376">
    <property type="entry name" value="MerR"/>
    <property type="match status" value="1"/>
</dbReference>
<feature type="region of interest" description="Disordered" evidence="2">
    <location>
        <begin position="322"/>
        <end position="353"/>
    </location>
</feature>
<evidence type="ECO:0000313" key="5">
    <source>
        <dbReference type="Proteomes" id="UP001499854"/>
    </source>
</evidence>
<sequence length="353" mass="36086">MSGEALTIGEVIGRLAADFPDLTVSKIRYLESGGLISPERTPAGYRRFSEQDVEKLRWVLAAQRDQYLPLKVIRQHLAADGPRAAAEDPGGIVAALTSAAGLGIGDPDEPGHGAGHGHGQAPRRGRSQDQGQDQGQGPDTPAPSELPPVSTLTPPLPPIPQPRARAATVADPEFFESGATDVGELHLGREGLARTAGVPGSFVADLVSFGLLPQAEAYGGDAVFVVRAAHALSEFGLEPRHLRPLLTGARNAAGLLEGLLPARRHDGVATAGRQAAASRAAARSAEACAAAVRLYAALLRAELSSSPAPAVTTPVPASFIDSAARGASSTGGGGRRAGESSRNPGMPGGPAAR</sequence>
<dbReference type="Gene3D" id="1.10.1660.10">
    <property type="match status" value="1"/>
</dbReference>
<dbReference type="PANTHER" id="PTHR30204">
    <property type="entry name" value="REDOX-CYCLING DRUG-SENSING TRANSCRIPTIONAL ACTIVATOR SOXR"/>
    <property type="match status" value="1"/>
</dbReference>
<organism evidence="4 5">
    <name type="scientific">Catenulispora subtropica</name>
    <dbReference type="NCBI Taxonomy" id="450798"/>
    <lineage>
        <taxon>Bacteria</taxon>
        <taxon>Bacillati</taxon>
        <taxon>Actinomycetota</taxon>
        <taxon>Actinomycetes</taxon>
        <taxon>Catenulisporales</taxon>
        <taxon>Catenulisporaceae</taxon>
        <taxon>Catenulispora</taxon>
    </lineage>
</organism>
<feature type="domain" description="HTH merR-type" evidence="3">
    <location>
        <begin position="5"/>
        <end position="79"/>
    </location>
</feature>
<feature type="region of interest" description="Disordered" evidence="2">
    <location>
        <begin position="101"/>
        <end position="167"/>
    </location>
</feature>
<evidence type="ECO:0000259" key="3">
    <source>
        <dbReference type="PROSITE" id="PS50937"/>
    </source>
</evidence>
<dbReference type="RefSeq" id="WP_425558815.1">
    <property type="nucleotide sequence ID" value="NZ_BAAAQM010000052.1"/>
</dbReference>
<dbReference type="CDD" id="cd00592">
    <property type="entry name" value="HTH_MerR-like"/>
    <property type="match status" value="1"/>
</dbReference>
<reference evidence="4 5" key="1">
    <citation type="journal article" date="2019" name="Int. J. Syst. Evol. Microbiol.">
        <title>The Global Catalogue of Microorganisms (GCM) 10K type strain sequencing project: providing services to taxonomists for standard genome sequencing and annotation.</title>
        <authorList>
            <consortium name="The Broad Institute Genomics Platform"/>
            <consortium name="The Broad Institute Genome Sequencing Center for Infectious Disease"/>
            <person name="Wu L."/>
            <person name="Ma J."/>
        </authorList>
    </citation>
    <scope>NUCLEOTIDE SEQUENCE [LARGE SCALE GENOMIC DNA]</scope>
    <source>
        <strain evidence="4 5">JCM 16013</strain>
    </source>
</reference>
<dbReference type="Proteomes" id="UP001499854">
    <property type="component" value="Unassembled WGS sequence"/>
</dbReference>
<evidence type="ECO:0000256" key="2">
    <source>
        <dbReference type="SAM" id="MobiDB-lite"/>
    </source>
</evidence>
<dbReference type="InterPro" id="IPR047057">
    <property type="entry name" value="MerR_fam"/>
</dbReference>
<keyword evidence="5" id="KW-1185">Reference proteome</keyword>
<feature type="compositionally biased region" description="Low complexity" evidence="2">
    <location>
        <begin position="128"/>
        <end position="139"/>
    </location>
</feature>
<accession>A0ABN2SYC6</accession>
<dbReference type="SMART" id="SM00422">
    <property type="entry name" value="HTH_MERR"/>
    <property type="match status" value="1"/>
</dbReference>
<protein>
    <recommendedName>
        <fullName evidence="3">HTH merR-type domain-containing protein</fullName>
    </recommendedName>
</protein>
<proteinExistence type="predicted"/>
<name>A0ABN2SYC6_9ACTN</name>
<dbReference type="InterPro" id="IPR009061">
    <property type="entry name" value="DNA-bd_dom_put_sf"/>
</dbReference>
<dbReference type="EMBL" id="BAAAQM010000052">
    <property type="protein sequence ID" value="GAA1994560.1"/>
    <property type="molecule type" value="Genomic_DNA"/>
</dbReference>
<dbReference type="InterPro" id="IPR000551">
    <property type="entry name" value="MerR-type_HTH_dom"/>
</dbReference>
<dbReference type="SUPFAM" id="SSF46955">
    <property type="entry name" value="Putative DNA-binding domain"/>
    <property type="match status" value="1"/>
</dbReference>
<gene>
    <name evidence="4" type="ORF">GCM10009838_68580</name>
</gene>
<evidence type="ECO:0000256" key="1">
    <source>
        <dbReference type="ARBA" id="ARBA00023125"/>
    </source>
</evidence>
<evidence type="ECO:0000313" key="4">
    <source>
        <dbReference type="EMBL" id="GAA1994560.1"/>
    </source>
</evidence>
<comment type="caution">
    <text evidence="4">The sequence shown here is derived from an EMBL/GenBank/DDBJ whole genome shotgun (WGS) entry which is preliminary data.</text>
</comment>
<keyword evidence="1" id="KW-0238">DNA-binding</keyword>
<dbReference type="PANTHER" id="PTHR30204:SF89">
    <property type="entry name" value="HTH MERR-TYPE DOMAIN-CONTAINING PROTEIN"/>
    <property type="match status" value="1"/>
</dbReference>